<dbReference type="KEGG" id="pprf:DPRO_4016"/>
<proteinExistence type="predicted"/>
<sequence>MADIKVVVRQTAFDAGRLHHGPKQGAVLNRINIHLDGYCRVIQGVSGIKIGNHAKDEQVGSSTLGMLQGRAQTTVWGAGLEFLHWKEALLCPDIMKDLCKCVGQVAMVAVFLLYEKWLEVGRQWTVLLILGMNGNL</sequence>
<dbReference type="Proteomes" id="UP000219215">
    <property type="component" value="Chromosome DPRO"/>
</dbReference>
<dbReference type="EMBL" id="LT907975">
    <property type="protein sequence ID" value="SOB60935.1"/>
    <property type="molecule type" value="Genomic_DNA"/>
</dbReference>
<name>A0A2C8FE55_9BACT</name>
<keyword evidence="2" id="KW-1185">Reference proteome</keyword>
<accession>A0A2C8FE55</accession>
<organism evidence="1 2">
    <name type="scientific">Pseudodesulfovibrio profundus</name>
    <dbReference type="NCBI Taxonomy" id="57320"/>
    <lineage>
        <taxon>Bacteria</taxon>
        <taxon>Pseudomonadati</taxon>
        <taxon>Thermodesulfobacteriota</taxon>
        <taxon>Desulfovibrionia</taxon>
        <taxon>Desulfovibrionales</taxon>
        <taxon>Desulfovibrionaceae</taxon>
    </lineage>
</organism>
<reference evidence="2" key="1">
    <citation type="submission" date="2017-09" db="EMBL/GenBank/DDBJ databases">
        <authorList>
            <person name="Regsiter A."/>
            <person name="William W."/>
        </authorList>
    </citation>
    <scope>NUCLEOTIDE SEQUENCE [LARGE SCALE GENOMIC DNA]</scope>
    <source>
        <strain evidence="2">500-1</strain>
    </source>
</reference>
<gene>
    <name evidence="1" type="ORF">DPRO_4016</name>
</gene>
<evidence type="ECO:0000313" key="2">
    <source>
        <dbReference type="Proteomes" id="UP000219215"/>
    </source>
</evidence>
<protein>
    <submittedName>
        <fullName evidence="1">Uncharacterized protein</fullName>
    </submittedName>
</protein>
<evidence type="ECO:0000313" key="1">
    <source>
        <dbReference type="EMBL" id="SOB60935.1"/>
    </source>
</evidence>
<dbReference type="AlphaFoldDB" id="A0A2C8FE55"/>